<dbReference type="InterPro" id="IPR052155">
    <property type="entry name" value="Biofilm_reg_signaling"/>
</dbReference>
<accession>A0AAW8NTT7</accession>
<dbReference type="InterPro" id="IPR000160">
    <property type="entry name" value="GGDEF_dom"/>
</dbReference>
<dbReference type="SUPFAM" id="SSF55073">
    <property type="entry name" value="Nucleotide cyclase"/>
    <property type="match status" value="1"/>
</dbReference>
<dbReference type="GO" id="GO:0003824">
    <property type="term" value="F:catalytic activity"/>
    <property type="evidence" value="ECO:0007669"/>
    <property type="project" value="UniProtKB-ARBA"/>
</dbReference>
<dbReference type="InterPro" id="IPR000014">
    <property type="entry name" value="PAS"/>
</dbReference>
<evidence type="ECO:0000256" key="1">
    <source>
        <dbReference type="ARBA" id="ARBA00001946"/>
    </source>
</evidence>
<evidence type="ECO:0000313" key="7">
    <source>
        <dbReference type="EMBL" id="MDW4825952.1"/>
    </source>
</evidence>
<dbReference type="CDD" id="cd01948">
    <property type="entry name" value="EAL"/>
    <property type="match status" value="1"/>
</dbReference>
<comment type="cofactor">
    <cofactor evidence="1">
        <name>Mg(2+)</name>
        <dbReference type="ChEBI" id="CHEBI:18420"/>
    </cofactor>
</comment>
<dbReference type="InterPro" id="IPR001633">
    <property type="entry name" value="EAL_dom"/>
</dbReference>
<dbReference type="Pfam" id="PF00990">
    <property type="entry name" value="GGDEF"/>
    <property type="match status" value="1"/>
</dbReference>
<dbReference type="Pfam" id="PF13426">
    <property type="entry name" value="PAS_9"/>
    <property type="match status" value="1"/>
</dbReference>
<evidence type="ECO:0000259" key="5">
    <source>
        <dbReference type="PROSITE" id="PS50887"/>
    </source>
</evidence>
<dbReference type="PROSITE" id="PS50887">
    <property type="entry name" value="GGDEF"/>
    <property type="match status" value="1"/>
</dbReference>
<dbReference type="NCBIfam" id="TIGR00254">
    <property type="entry name" value="GGDEF"/>
    <property type="match status" value="1"/>
</dbReference>
<feature type="domain" description="EAL" evidence="4">
    <location>
        <begin position="419"/>
        <end position="673"/>
    </location>
</feature>
<comment type="caution">
    <text evidence="6">The sequence shown here is derived from an EMBL/GenBank/DDBJ whole genome shotgun (WGS) entry which is preliminary data.</text>
</comment>
<keyword evidence="2" id="KW-0812">Transmembrane</keyword>
<feature type="domain" description="PAS" evidence="3">
    <location>
        <begin position="127"/>
        <end position="168"/>
    </location>
</feature>
<dbReference type="PROSITE" id="PS50883">
    <property type="entry name" value="EAL"/>
    <property type="match status" value="1"/>
</dbReference>
<dbReference type="SMART" id="SM00267">
    <property type="entry name" value="GGDEF"/>
    <property type="match status" value="1"/>
</dbReference>
<dbReference type="Gene3D" id="3.20.20.450">
    <property type="entry name" value="EAL domain"/>
    <property type="match status" value="1"/>
</dbReference>
<evidence type="ECO:0000313" key="8">
    <source>
        <dbReference type="Proteomes" id="UP001259340"/>
    </source>
</evidence>
<dbReference type="CDD" id="cd00130">
    <property type="entry name" value="PAS"/>
    <property type="match status" value="1"/>
</dbReference>
<organism evidence="6 8">
    <name type="scientific">Shewanella fidelis</name>
    <dbReference type="NCBI Taxonomy" id="173509"/>
    <lineage>
        <taxon>Bacteria</taxon>
        <taxon>Pseudomonadati</taxon>
        <taxon>Pseudomonadota</taxon>
        <taxon>Gammaproteobacteria</taxon>
        <taxon>Alteromonadales</taxon>
        <taxon>Shewanellaceae</taxon>
        <taxon>Shewanella</taxon>
    </lineage>
</organism>
<dbReference type="InterPro" id="IPR029787">
    <property type="entry name" value="Nucleotide_cyclase"/>
</dbReference>
<reference evidence="6" key="2">
    <citation type="submission" date="2022-11" db="EMBL/GenBank/DDBJ databases">
        <title>Prophages regulate Shewanella fidelis motility and biofilm formation: implications for gut colonization dynamics in Ciona robusta.</title>
        <authorList>
            <person name="Natarajan O."/>
            <person name="Gibboney S.L."/>
            <person name="Young M.N."/>
            <person name="Lim S.J."/>
            <person name="Pluta N."/>
            <person name="Atkinson C.G.F."/>
            <person name="Leigh B.A."/>
            <person name="Liberti A."/>
            <person name="Kees E."/>
            <person name="Breitbart M."/>
            <person name="Gralnick J."/>
            <person name="Dishaw L.J."/>
        </authorList>
    </citation>
    <scope>NUCLEOTIDE SEQUENCE</scope>
    <source>
        <strain evidence="6">3313</strain>
    </source>
</reference>
<evidence type="ECO:0000259" key="4">
    <source>
        <dbReference type="PROSITE" id="PS50883"/>
    </source>
</evidence>
<dbReference type="Proteomes" id="UP001271263">
    <property type="component" value="Unassembled WGS sequence"/>
</dbReference>
<dbReference type="Pfam" id="PF00563">
    <property type="entry name" value="EAL"/>
    <property type="match status" value="1"/>
</dbReference>
<dbReference type="InterPro" id="IPR035919">
    <property type="entry name" value="EAL_sf"/>
</dbReference>
<dbReference type="RefSeq" id="WP_310655542.1">
    <property type="nucleotide sequence ID" value="NZ_JAPMLA010000012.1"/>
</dbReference>
<sequence length="691" mass="76915">MPIAKKMPIAFNYLYFAMILVALMTALAWGVNLFQQQPLLEIVVAVMLSANVLIAVGVWFRFHRQISRVNQLTTDIANSFLQPQPSHNDLSSAVHDPLGKLEVEVQGLSQHLSLELSKTSNKQAKVNGQLLSAILDSAAVAVYAVDSSGTCIYANPQCAQLLGYQTADELLNANMRKIIDKNASQSCLDLTIQDIKEDTFWRADGTSFPVEYKSQPLDLGEPDKGAVISFYDNSERLEAEALIRHQAHYDTLTDLPNRFLALKRLEQLVEASERNGQMIAVIFLDLDDFKKINDSLGHEAGDQLLITASERLLKATRAEDTVGRLGGDEFIILLDGLSSANDAQPLAENLIAGFRKPFYIDNRQLILTASIGIAIYPNDGKTPSELLRNADSAMYHTKSIGRNTYSYFTHAMNKEVSRRLAIEEQIHGALERDELSVHYQIQLDIRDGTIMGAEALLRWDNPTLGSVSPAEFIPIAEQTGVIESMGEFIIKRSLEAAKTWQHKFNDSFRIAINLSPRQFRNPNLVQSIKDKVSEAGMTPADLELEITEGVLLSGHAYTLDALMQLSKAGFCISMDDFGTGYSSLSYLRTYPFKILKIDRSFINDMNKDDKSNELIIATIEMAHALGIQVIAEGVETQEQLDELSFMMCDYAQGFLISKPAPFDDLLLIGERYKALHQKLAVQEKADVLKVI</sequence>
<dbReference type="CDD" id="cd01949">
    <property type="entry name" value="GGDEF"/>
    <property type="match status" value="1"/>
</dbReference>
<keyword evidence="9" id="KW-1185">Reference proteome</keyword>
<dbReference type="FunFam" id="3.30.70.270:FF:000001">
    <property type="entry name" value="Diguanylate cyclase domain protein"/>
    <property type="match status" value="1"/>
</dbReference>
<dbReference type="NCBIfam" id="TIGR00229">
    <property type="entry name" value="sensory_box"/>
    <property type="match status" value="1"/>
</dbReference>
<dbReference type="EMBL" id="JAPMLE010000001">
    <property type="protein sequence ID" value="MDR8525339.1"/>
    <property type="molecule type" value="Genomic_DNA"/>
</dbReference>
<feature type="transmembrane region" description="Helical" evidence="2">
    <location>
        <begin position="42"/>
        <end position="62"/>
    </location>
</feature>
<dbReference type="Proteomes" id="UP001259340">
    <property type="component" value="Unassembled WGS sequence"/>
</dbReference>
<dbReference type="SMART" id="SM00091">
    <property type="entry name" value="PAS"/>
    <property type="match status" value="1"/>
</dbReference>
<protein>
    <submittedName>
        <fullName evidence="6">EAL domain-containing protein</fullName>
    </submittedName>
</protein>
<dbReference type="AlphaFoldDB" id="A0AAW8NTT7"/>
<evidence type="ECO:0000313" key="6">
    <source>
        <dbReference type="EMBL" id="MDR8525339.1"/>
    </source>
</evidence>
<dbReference type="PANTHER" id="PTHR44757:SF2">
    <property type="entry name" value="BIOFILM ARCHITECTURE MAINTENANCE PROTEIN MBAA"/>
    <property type="match status" value="1"/>
</dbReference>
<dbReference type="PANTHER" id="PTHR44757">
    <property type="entry name" value="DIGUANYLATE CYCLASE DGCP"/>
    <property type="match status" value="1"/>
</dbReference>
<dbReference type="InterPro" id="IPR035965">
    <property type="entry name" value="PAS-like_dom_sf"/>
</dbReference>
<dbReference type="Gene3D" id="3.30.70.270">
    <property type="match status" value="1"/>
</dbReference>
<gene>
    <name evidence="6" type="ORF">OS133_17110</name>
    <name evidence="7" type="ORF">OS134_17930</name>
</gene>
<evidence type="ECO:0000313" key="9">
    <source>
        <dbReference type="Proteomes" id="UP001271263"/>
    </source>
</evidence>
<dbReference type="SUPFAM" id="SSF141868">
    <property type="entry name" value="EAL domain-like"/>
    <property type="match status" value="1"/>
</dbReference>
<keyword evidence="2" id="KW-0472">Membrane</keyword>
<dbReference type="Gene3D" id="3.30.450.20">
    <property type="entry name" value="PAS domain"/>
    <property type="match status" value="1"/>
</dbReference>
<reference evidence="7 9" key="1">
    <citation type="journal article" date="2022" name="bioRxiv">
        <title>Prophages regulate Shewanella fidelis 3313 motility and biofilm formation: implications for gut colonization dynamics in Ciona robusta.</title>
        <authorList>
            <person name="Natarajan O."/>
            <person name="Gibboney S.L."/>
            <person name="Young M.N."/>
            <person name="Lim S.J."/>
            <person name="Pluta N."/>
            <person name="Atkinson C.G."/>
            <person name="Leigh B.A."/>
            <person name="Liberti A."/>
            <person name="Kees E.D."/>
            <person name="Breitbart M."/>
            <person name="Gralnick J.A."/>
            <person name="Dishaw L.J."/>
        </authorList>
    </citation>
    <scope>NUCLEOTIDE SEQUENCE [LARGE SCALE GENOMIC DNA]</scope>
    <source>
        <strain evidence="7 9">JG4066</strain>
    </source>
</reference>
<feature type="domain" description="GGDEF" evidence="5">
    <location>
        <begin position="277"/>
        <end position="410"/>
    </location>
</feature>
<dbReference type="EMBL" id="JAPMLD010000010">
    <property type="protein sequence ID" value="MDW4825952.1"/>
    <property type="molecule type" value="Genomic_DNA"/>
</dbReference>
<feature type="transmembrane region" description="Helical" evidence="2">
    <location>
        <begin position="12"/>
        <end position="30"/>
    </location>
</feature>
<name>A0AAW8NTT7_9GAMM</name>
<evidence type="ECO:0000259" key="3">
    <source>
        <dbReference type="PROSITE" id="PS50112"/>
    </source>
</evidence>
<dbReference type="InterPro" id="IPR043128">
    <property type="entry name" value="Rev_trsase/Diguanyl_cyclase"/>
</dbReference>
<dbReference type="SUPFAM" id="SSF55785">
    <property type="entry name" value="PYP-like sensor domain (PAS domain)"/>
    <property type="match status" value="1"/>
</dbReference>
<proteinExistence type="predicted"/>
<dbReference type="SMART" id="SM00052">
    <property type="entry name" value="EAL"/>
    <property type="match status" value="1"/>
</dbReference>
<keyword evidence="2" id="KW-1133">Transmembrane helix</keyword>
<evidence type="ECO:0000256" key="2">
    <source>
        <dbReference type="SAM" id="Phobius"/>
    </source>
</evidence>
<dbReference type="PROSITE" id="PS50112">
    <property type="entry name" value="PAS"/>
    <property type="match status" value="1"/>
</dbReference>